<comment type="caution">
    <text evidence="1">The sequence shown here is derived from an EMBL/GenBank/DDBJ whole genome shotgun (WGS) entry which is preliminary data.</text>
</comment>
<proteinExistence type="predicted"/>
<name>A0AA86MQC4_9CLOT</name>
<reference evidence="2" key="2">
    <citation type="submission" date="2022-10" db="EMBL/GenBank/DDBJ databases">
        <authorList>
            <person name="Aires J."/>
            <person name="Mesa V."/>
        </authorList>
    </citation>
    <scope>NUCLEOTIDE SEQUENCE</scope>
    <source>
        <strain evidence="2">Clostridium neonatale JD116</strain>
    </source>
</reference>
<dbReference type="EMBL" id="CAMTCP010000242">
    <property type="protein sequence ID" value="CAI3629174.1"/>
    <property type="molecule type" value="Genomic_DNA"/>
</dbReference>
<sequence>MEIRGTANISIRDLDYLRECEEELTEIKSVLSKITKSSVEDEYDENYNAGDKIILTSSKEELKKLIVKYIDYENALYDFIRDKAKLEDIDLMIE</sequence>
<dbReference type="Proteomes" id="UP000789738">
    <property type="component" value="Unassembled WGS sequence"/>
</dbReference>
<organism evidence="1 3">
    <name type="scientific">Clostridium neonatale</name>
    <dbReference type="NCBI Taxonomy" id="137838"/>
    <lineage>
        <taxon>Bacteria</taxon>
        <taxon>Bacillati</taxon>
        <taxon>Bacillota</taxon>
        <taxon>Clostridia</taxon>
        <taxon>Eubacteriales</taxon>
        <taxon>Clostridiaceae</taxon>
        <taxon>Clostridium</taxon>
    </lineage>
</organism>
<dbReference type="Proteomes" id="UP001189143">
    <property type="component" value="Unassembled WGS sequence"/>
</dbReference>
<dbReference type="EMBL" id="CAKJVE010000001">
    <property type="protein sequence ID" value="CAG9701964.1"/>
    <property type="molecule type" value="Genomic_DNA"/>
</dbReference>
<evidence type="ECO:0000313" key="3">
    <source>
        <dbReference type="Proteomes" id="UP000789738"/>
    </source>
</evidence>
<protein>
    <submittedName>
        <fullName evidence="1">Uncharacterized protein</fullName>
    </submittedName>
</protein>
<dbReference type="AlphaFoldDB" id="A0AA86MQC4"/>
<reference evidence="1" key="1">
    <citation type="submission" date="2021-10" db="EMBL/GenBank/DDBJ databases">
        <authorList>
            <person name="Mesa V."/>
        </authorList>
    </citation>
    <scope>NUCLEOTIDE SEQUENCE</scope>
    <source>
        <strain evidence="1">CC3_PB</strain>
    </source>
</reference>
<gene>
    <name evidence="2" type="ORF">CNEO2_440014</name>
    <name evidence="1" type="ORF">CNEO_10428</name>
</gene>
<accession>A0AA86MQC4</accession>
<dbReference type="RefSeq" id="WP_210887897.1">
    <property type="nucleotide sequence ID" value="NZ_CAKJVE010000001.1"/>
</dbReference>
<evidence type="ECO:0000313" key="2">
    <source>
        <dbReference type="EMBL" id="CAI3629174.1"/>
    </source>
</evidence>
<evidence type="ECO:0000313" key="1">
    <source>
        <dbReference type="EMBL" id="CAG9701964.1"/>
    </source>
</evidence>